<feature type="DNA-binding region" description="H-T-H motif" evidence="5">
    <location>
        <begin position="26"/>
        <end position="45"/>
    </location>
</feature>
<dbReference type="PANTHER" id="PTHR47506:SF6">
    <property type="entry name" value="HTH-TYPE TRANSCRIPTIONAL REPRESSOR NEMR"/>
    <property type="match status" value="1"/>
</dbReference>
<dbReference type="GO" id="GO:0003677">
    <property type="term" value="F:DNA binding"/>
    <property type="evidence" value="ECO:0007669"/>
    <property type="project" value="UniProtKB-UniRule"/>
</dbReference>
<sequence>MDPETREEIMGATYRALREHGYADVTMQAIADESAKSKAALHYHYDTKRELLLAFHDHLFESFVERLDDAEAAADADDPASRLTSIFERLLSAEDDDAHTEFHALVLETKARGPYDEAVRRKHLRIDDHVRARFETILRDGIEEGTFDEAVDPEETAAFLWTLINGCHTRKVATGRGVEPVRRQLYEFARTTLVADGGAHAAEVLPE</sequence>
<keyword evidence="8" id="KW-1185">Reference proteome</keyword>
<dbReference type="Pfam" id="PF00440">
    <property type="entry name" value="TetR_N"/>
    <property type="match status" value="1"/>
</dbReference>
<evidence type="ECO:0000256" key="1">
    <source>
        <dbReference type="ARBA" id="ARBA00022491"/>
    </source>
</evidence>
<dbReference type="SUPFAM" id="SSF48498">
    <property type="entry name" value="Tetracyclin repressor-like, C-terminal domain"/>
    <property type="match status" value="1"/>
</dbReference>
<accession>A0ABD5RXP1</accession>
<dbReference type="Pfam" id="PF13977">
    <property type="entry name" value="TetR_C_6"/>
    <property type="match status" value="1"/>
</dbReference>
<keyword evidence="1" id="KW-0678">Repressor</keyword>
<protein>
    <submittedName>
        <fullName evidence="7">TetR/AcrR family transcriptional regulator</fullName>
    </submittedName>
</protein>
<keyword evidence="3 5" id="KW-0238">DNA-binding</keyword>
<keyword evidence="4" id="KW-0804">Transcription</keyword>
<reference evidence="7 8" key="1">
    <citation type="journal article" date="2019" name="Int. J. Syst. Evol. Microbiol.">
        <title>The Global Catalogue of Microorganisms (GCM) 10K type strain sequencing project: providing services to taxonomists for standard genome sequencing and annotation.</title>
        <authorList>
            <consortium name="The Broad Institute Genomics Platform"/>
            <consortium name="The Broad Institute Genome Sequencing Center for Infectious Disease"/>
            <person name="Wu L."/>
            <person name="Ma J."/>
        </authorList>
    </citation>
    <scope>NUCLEOTIDE SEQUENCE [LARGE SCALE GENOMIC DNA]</scope>
    <source>
        <strain evidence="7 8">NBRC 111368</strain>
    </source>
</reference>
<organism evidence="7 8">
    <name type="scientific">Halobium palmae</name>
    <dbReference type="NCBI Taxonomy" id="1776492"/>
    <lineage>
        <taxon>Archaea</taxon>
        <taxon>Methanobacteriati</taxon>
        <taxon>Methanobacteriota</taxon>
        <taxon>Stenosarchaea group</taxon>
        <taxon>Halobacteria</taxon>
        <taxon>Halobacteriales</taxon>
        <taxon>Haloferacaceae</taxon>
        <taxon>Halobium</taxon>
    </lineage>
</organism>
<dbReference type="PRINTS" id="PR00455">
    <property type="entry name" value="HTHTETR"/>
</dbReference>
<dbReference type="InterPro" id="IPR039538">
    <property type="entry name" value="BetI_C"/>
</dbReference>
<dbReference type="InterPro" id="IPR001647">
    <property type="entry name" value="HTH_TetR"/>
</dbReference>
<proteinExistence type="predicted"/>
<evidence type="ECO:0000313" key="8">
    <source>
        <dbReference type="Proteomes" id="UP001596328"/>
    </source>
</evidence>
<dbReference type="PROSITE" id="PS50977">
    <property type="entry name" value="HTH_TETR_2"/>
    <property type="match status" value="1"/>
</dbReference>
<dbReference type="EMBL" id="JBHSWU010000087">
    <property type="protein sequence ID" value="MFC6724022.1"/>
    <property type="molecule type" value="Genomic_DNA"/>
</dbReference>
<keyword evidence="2" id="KW-0805">Transcription regulation</keyword>
<evidence type="ECO:0000256" key="3">
    <source>
        <dbReference type="ARBA" id="ARBA00023125"/>
    </source>
</evidence>
<evidence type="ECO:0000256" key="5">
    <source>
        <dbReference type="PROSITE-ProRule" id="PRU00335"/>
    </source>
</evidence>
<evidence type="ECO:0000259" key="6">
    <source>
        <dbReference type="PROSITE" id="PS50977"/>
    </source>
</evidence>
<name>A0ABD5RXP1_9EURY</name>
<dbReference type="InterPro" id="IPR009057">
    <property type="entry name" value="Homeodomain-like_sf"/>
</dbReference>
<evidence type="ECO:0000313" key="7">
    <source>
        <dbReference type="EMBL" id="MFC6724022.1"/>
    </source>
</evidence>
<gene>
    <name evidence="7" type="ORF">ACFQE1_06465</name>
</gene>
<comment type="caution">
    <text evidence="7">The sequence shown here is derived from an EMBL/GenBank/DDBJ whole genome shotgun (WGS) entry which is preliminary data.</text>
</comment>
<dbReference type="InterPro" id="IPR036271">
    <property type="entry name" value="Tet_transcr_reg_TetR-rel_C_sf"/>
</dbReference>
<feature type="domain" description="HTH tetR-type" evidence="6">
    <location>
        <begin position="3"/>
        <end position="63"/>
    </location>
</feature>
<dbReference type="Proteomes" id="UP001596328">
    <property type="component" value="Unassembled WGS sequence"/>
</dbReference>
<evidence type="ECO:0000256" key="2">
    <source>
        <dbReference type="ARBA" id="ARBA00023015"/>
    </source>
</evidence>
<dbReference type="PANTHER" id="PTHR47506">
    <property type="entry name" value="TRANSCRIPTIONAL REGULATORY PROTEIN"/>
    <property type="match status" value="1"/>
</dbReference>
<dbReference type="Gene3D" id="1.10.357.10">
    <property type="entry name" value="Tetracycline Repressor, domain 2"/>
    <property type="match status" value="1"/>
</dbReference>
<dbReference type="AlphaFoldDB" id="A0ABD5RXP1"/>
<evidence type="ECO:0000256" key="4">
    <source>
        <dbReference type="ARBA" id="ARBA00023163"/>
    </source>
</evidence>
<dbReference type="SUPFAM" id="SSF46689">
    <property type="entry name" value="Homeodomain-like"/>
    <property type="match status" value="1"/>
</dbReference>